<dbReference type="PROSITE" id="PS51257">
    <property type="entry name" value="PROKAR_LIPOPROTEIN"/>
    <property type="match status" value="1"/>
</dbReference>
<sequence length="195" mass="20938">MKTQRKSLSKVLLTSVICLIFVSTSCGSKKESTTEKGAATEKVKAPKVDIHTAALTGNLEAIKQHIQAGSNLNEKESFGGSSPLITAALFNKPEIVKVLIEAKVNIDQVNNDGSTALHSAAYFCNTEVVNVLLANNADKSIKNNFGQTALESISGPFSEVKGIYEMFGKQLAPMGLQVDLTQIEKTRPVIAEMLK</sequence>
<dbReference type="PANTHER" id="PTHR24171">
    <property type="entry name" value="ANKYRIN REPEAT DOMAIN-CONTAINING PROTEIN 39-RELATED"/>
    <property type="match status" value="1"/>
</dbReference>
<dbReference type="SUPFAM" id="SSF48403">
    <property type="entry name" value="Ankyrin repeat"/>
    <property type="match status" value="1"/>
</dbReference>
<dbReference type="GO" id="GO:0085020">
    <property type="term" value="P:protein K6-linked ubiquitination"/>
    <property type="evidence" value="ECO:0007669"/>
    <property type="project" value="TreeGrafter"/>
</dbReference>
<evidence type="ECO:0000256" key="3">
    <source>
        <dbReference type="PROSITE-ProRule" id="PRU00023"/>
    </source>
</evidence>
<comment type="caution">
    <text evidence="4">The sequence shown here is derived from an EMBL/GenBank/DDBJ whole genome shotgun (WGS) entry which is preliminary data.</text>
</comment>
<evidence type="ECO:0000313" key="4">
    <source>
        <dbReference type="EMBL" id="KYG76631.1"/>
    </source>
</evidence>
<dbReference type="Pfam" id="PF12796">
    <property type="entry name" value="Ank_2"/>
    <property type="match status" value="1"/>
</dbReference>
<protein>
    <submittedName>
        <fullName evidence="4">Uncharacterized protein</fullName>
    </submittedName>
</protein>
<dbReference type="OrthoDB" id="754271at2"/>
<keyword evidence="1" id="KW-0677">Repeat</keyword>
<dbReference type="RefSeq" id="WP_068415967.1">
    <property type="nucleotide sequence ID" value="NZ_LRDB01000023.1"/>
</dbReference>
<feature type="repeat" description="ANK" evidence="3">
    <location>
        <begin position="79"/>
        <end position="111"/>
    </location>
</feature>
<evidence type="ECO:0000256" key="2">
    <source>
        <dbReference type="ARBA" id="ARBA00023043"/>
    </source>
</evidence>
<evidence type="ECO:0000256" key="1">
    <source>
        <dbReference type="ARBA" id="ARBA00022737"/>
    </source>
</evidence>
<reference evidence="4 5" key="1">
    <citation type="submission" date="2016-01" db="EMBL/GenBank/DDBJ databases">
        <title>Genome sequencing of Roseivirga echinicomitans KMM 6058.</title>
        <authorList>
            <person name="Selvaratnam C."/>
            <person name="Thevarajoo S."/>
            <person name="Goh K.M."/>
            <person name="Ee R."/>
            <person name="Chan K.-G."/>
            <person name="Chong C.S."/>
        </authorList>
    </citation>
    <scope>NUCLEOTIDE SEQUENCE [LARGE SCALE GENOMIC DNA]</scope>
    <source>
        <strain evidence="4 5">KMM 6058</strain>
    </source>
</reference>
<dbReference type="PANTHER" id="PTHR24171:SF8">
    <property type="entry name" value="BRCA1-ASSOCIATED RING DOMAIN PROTEIN 1"/>
    <property type="match status" value="1"/>
</dbReference>
<name>A0A150XD61_9BACT</name>
<dbReference type="EMBL" id="LRDB01000023">
    <property type="protein sequence ID" value="KYG76631.1"/>
    <property type="molecule type" value="Genomic_DNA"/>
</dbReference>
<keyword evidence="5" id="KW-1185">Reference proteome</keyword>
<dbReference type="GO" id="GO:0004842">
    <property type="term" value="F:ubiquitin-protein transferase activity"/>
    <property type="evidence" value="ECO:0007669"/>
    <property type="project" value="TreeGrafter"/>
</dbReference>
<dbReference type="Proteomes" id="UP000075615">
    <property type="component" value="Unassembled WGS sequence"/>
</dbReference>
<evidence type="ECO:0000313" key="5">
    <source>
        <dbReference type="Proteomes" id="UP000075615"/>
    </source>
</evidence>
<proteinExistence type="predicted"/>
<dbReference type="Gene3D" id="1.25.40.20">
    <property type="entry name" value="Ankyrin repeat-containing domain"/>
    <property type="match status" value="2"/>
</dbReference>
<dbReference type="PROSITE" id="PS50088">
    <property type="entry name" value="ANK_REPEAT"/>
    <property type="match status" value="2"/>
</dbReference>
<dbReference type="AlphaFoldDB" id="A0A150XD61"/>
<keyword evidence="2 3" id="KW-0040">ANK repeat</keyword>
<dbReference type="InterPro" id="IPR036770">
    <property type="entry name" value="Ankyrin_rpt-contain_sf"/>
</dbReference>
<gene>
    <name evidence="4" type="ORF">AWN68_06280</name>
</gene>
<dbReference type="InterPro" id="IPR002110">
    <property type="entry name" value="Ankyrin_rpt"/>
</dbReference>
<dbReference type="STRING" id="296218.AWN68_06280"/>
<organism evidence="4 5">
    <name type="scientific">Roseivirga echinicomitans</name>
    <dbReference type="NCBI Taxonomy" id="296218"/>
    <lineage>
        <taxon>Bacteria</taxon>
        <taxon>Pseudomonadati</taxon>
        <taxon>Bacteroidota</taxon>
        <taxon>Cytophagia</taxon>
        <taxon>Cytophagales</taxon>
        <taxon>Roseivirgaceae</taxon>
        <taxon>Roseivirga</taxon>
    </lineage>
</organism>
<feature type="repeat" description="ANK" evidence="3">
    <location>
        <begin position="112"/>
        <end position="144"/>
    </location>
</feature>
<dbReference type="SMART" id="SM00248">
    <property type="entry name" value="ANK"/>
    <property type="match status" value="3"/>
</dbReference>
<accession>A0A150XD61</accession>
<dbReference type="PROSITE" id="PS50297">
    <property type="entry name" value="ANK_REP_REGION"/>
    <property type="match status" value="2"/>
</dbReference>